<keyword evidence="3" id="KW-1185">Reference proteome</keyword>
<dbReference type="Proteomes" id="UP000621670">
    <property type="component" value="Unassembled WGS sequence"/>
</dbReference>
<protein>
    <submittedName>
        <fullName evidence="2">Choice-of-anchor J domain-containing protein</fullName>
    </submittedName>
</protein>
<gene>
    <name evidence="2" type="ORF">H8R26_01245</name>
</gene>
<feature type="domain" description="DUF5689" evidence="1">
    <location>
        <begin position="41"/>
        <end position="271"/>
    </location>
</feature>
<dbReference type="RefSeq" id="WP_166132690.1">
    <property type="nucleotide sequence ID" value="NZ_JAAOBY010000001.1"/>
</dbReference>
<dbReference type="NCBIfam" id="NF038128">
    <property type="entry name" value="choice_anch_J"/>
    <property type="match status" value="1"/>
</dbReference>
<reference evidence="2 3" key="1">
    <citation type="submission" date="2020-08" db="EMBL/GenBank/DDBJ databases">
        <title>Description of novel Flavobacterium F-400 isolate.</title>
        <authorList>
            <person name="Saticioglu I."/>
            <person name="Duman M."/>
            <person name="Altun S."/>
        </authorList>
    </citation>
    <scope>NUCLEOTIDE SEQUENCE [LARGE SCALE GENOMIC DNA]</scope>
    <source>
        <strain evidence="2 3">F-400</strain>
    </source>
</reference>
<evidence type="ECO:0000313" key="3">
    <source>
        <dbReference type="Proteomes" id="UP000621670"/>
    </source>
</evidence>
<evidence type="ECO:0000259" key="1">
    <source>
        <dbReference type="Pfam" id="PF18942"/>
    </source>
</evidence>
<dbReference type="Gene3D" id="2.60.120.200">
    <property type="match status" value="1"/>
</dbReference>
<name>A0ABR7JC19_9FLAO</name>
<dbReference type="EMBL" id="JACRUM010000001">
    <property type="protein sequence ID" value="MBC5862035.1"/>
    <property type="molecule type" value="Genomic_DNA"/>
</dbReference>
<proteinExistence type="predicted"/>
<sequence>MKTMFKNTIVVISFLLVFVGCVPDETATPELKCSQPDIAVTTSVAKVLAQTTATAAQYQYDDVVEAYVVSSDEGGNFFKSISFQTLATANTAAQGFSIPIDVSNLYIEYRVGTKVYVKLKDLYTDLYFGGLRIGGLYVNAFNQGGVGRLSQNDYKKIVNASCTQLQEEELVRKMSLQEVFNDANLNTLIEIKDVQFAEEAIGRSFFEETNNVGGASNWNIVDKSGNQLYVRTSSFADFAAQKIPEGNGIVRGILTKFGDDYQLLPRSAKDIVMTGNRAIPFFNQDFKTVVDRSVISLPGWANIVQNGSLAWRGGVSSGNGYAEFYFSGTRVLNNTAWLISPKFDMDVYTKEILTFRAAQHHLDVDSPLNALEVYVSTDFNGLNVTTATWTKLNPKLPTQATPWNQFIGSGPIDLSAYQGKINIAFKFVGSGRNLALDGSFMVDDVQLYGEK</sequence>
<dbReference type="Pfam" id="PF18942">
    <property type="entry name" value="DUF5689"/>
    <property type="match status" value="1"/>
</dbReference>
<comment type="caution">
    <text evidence="2">The sequence shown here is derived from an EMBL/GenBank/DDBJ whole genome shotgun (WGS) entry which is preliminary data.</text>
</comment>
<dbReference type="InterPro" id="IPR043744">
    <property type="entry name" value="DUF5689"/>
</dbReference>
<evidence type="ECO:0000313" key="2">
    <source>
        <dbReference type="EMBL" id="MBC5862035.1"/>
    </source>
</evidence>
<dbReference type="PROSITE" id="PS51257">
    <property type="entry name" value="PROKAR_LIPOPROTEIN"/>
    <property type="match status" value="1"/>
</dbReference>
<organism evidence="2 3">
    <name type="scientific">Flavobacterium turcicum</name>
    <dbReference type="NCBI Taxonomy" id="2764718"/>
    <lineage>
        <taxon>Bacteria</taxon>
        <taxon>Pseudomonadati</taxon>
        <taxon>Bacteroidota</taxon>
        <taxon>Flavobacteriia</taxon>
        <taxon>Flavobacteriales</taxon>
        <taxon>Flavobacteriaceae</taxon>
        <taxon>Flavobacterium</taxon>
    </lineage>
</organism>
<accession>A0ABR7JC19</accession>